<evidence type="ECO:0000256" key="3">
    <source>
        <dbReference type="ARBA" id="ARBA00023277"/>
    </source>
</evidence>
<dbReference type="GO" id="GO:0010411">
    <property type="term" value="P:xyloglucan metabolic process"/>
    <property type="evidence" value="ECO:0007669"/>
    <property type="project" value="TreeGrafter"/>
</dbReference>
<dbReference type="PANTHER" id="PTHR43739:SF2">
    <property type="entry name" value="OLIGOXYLOGLUCAN-REDUCING END-SPECIFIC XYLOGLUCANASE-RELATED"/>
    <property type="match status" value="1"/>
</dbReference>
<protein>
    <submittedName>
        <fullName evidence="8">Exo-alpha-sialidase</fullName>
    </submittedName>
</protein>
<keyword evidence="4" id="KW-0326">Glycosidase</keyword>
<keyword evidence="2" id="KW-0378">Hydrolase</keyword>
<dbReference type="Gene3D" id="2.130.10.10">
    <property type="entry name" value="YVTN repeat-like/Quinoprotein amine dehydrogenase"/>
    <property type="match status" value="1"/>
</dbReference>
<dbReference type="AlphaFoldDB" id="A0A7J5GU54"/>
<gene>
    <name evidence="8" type="ORF">GAQ44_18005</name>
</gene>
<accession>A0A7J5GU54</accession>
<dbReference type="GO" id="GO:0016798">
    <property type="term" value="F:hydrolase activity, acting on glycosyl bonds"/>
    <property type="evidence" value="ECO:0007669"/>
    <property type="project" value="UniProtKB-KW"/>
</dbReference>
<evidence type="ECO:0000256" key="7">
    <source>
        <dbReference type="SAM" id="SignalP"/>
    </source>
</evidence>
<sequence length="425" mass="46760">MLMKRQLFLAGISLILGGMPMLAQDISPVNSVSYEWKSVPIVGGGFVDGIVFHPEAPGVRYCRTDMGGAYRWDAASNQWTPLLDWISLDESNLQGVESIAIDPQNPQNVYIACGTYTSSSNGAILCSYDGGRTFARVDVPFTMGGNENGRGNGERMMVDPQNGNIIYMGTRLHGLWRSMDKGQSWARVVSFPDVSEKFNPADRAAWGNRGSGIVCIVYDVQGTQDGRGTRDIYVAASLMGRENLFVSHDYGESWQSVEGQPVQYRPTHMVLTGDGQLVLTYGDTPGPSQMEDGGVWKYDIRKDKWTDISPVRLSDGGKAGFGYAAVSVDARNPKHLIASTHSLGGKHGYKSDEMFRTTDGGKSWKPIFKTGYEYDYSKAPYTEVAPLHWMFDIEIDPADAEHAMFTTGFGGWETFNLSAVERGEP</sequence>
<evidence type="ECO:0000256" key="1">
    <source>
        <dbReference type="ARBA" id="ARBA00022729"/>
    </source>
</evidence>
<reference evidence="8 9" key="1">
    <citation type="journal article" date="2019" name="Nat. Med.">
        <title>A library of human gut bacterial isolates paired with longitudinal multiomics data enables mechanistic microbiome research.</title>
        <authorList>
            <person name="Poyet M."/>
            <person name="Groussin M."/>
            <person name="Gibbons S.M."/>
            <person name="Avila-Pacheco J."/>
            <person name="Jiang X."/>
            <person name="Kearney S.M."/>
            <person name="Perrotta A.R."/>
            <person name="Berdy B."/>
            <person name="Zhao S."/>
            <person name="Lieberman T.D."/>
            <person name="Swanson P.K."/>
            <person name="Smith M."/>
            <person name="Roesemann S."/>
            <person name="Alexander J.E."/>
            <person name="Rich S.A."/>
            <person name="Livny J."/>
            <person name="Vlamakis H."/>
            <person name="Clish C."/>
            <person name="Bullock K."/>
            <person name="Deik A."/>
            <person name="Scott J."/>
            <person name="Pierce K.A."/>
            <person name="Xavier R.J."/>
            <person name="Alm E.J."/>
        </authorList>
    </citation>
    <scope>NUCLEOTIDE SEQUENCE [LARGE SCALE GENOMIC DNA]</scope>
    <source>
        <strain evidence="8 9">BIOML-A19</strain>
    </source>
</reference>
<dbReference type="SUPFAM" id="SSF110296">
    <property type="entry name" value="Oligoxyloglucan reducing end-specific cellobiohydrolase"/>
    <property type="match status" value="1"/>
</dbReference>
<organism evidence="8 9">
    <name type="scientific">Bacteroides uniformis</name>
    <dbReference type="NCBI Taxonomy" id="820"/>
    <lineage>
        <taxon>Bacteria</taxon>
        <taxon>Pseudomonadati</taxon>
        <taxon>Bacteroidota</taxon>
        <taxon>Bacteroidia</taxon>
        <taxon>Bacteroidales</taxon>
        <taxon>Bacteroidaceae</taxon>
        <taxon>Bacteroides</taxon>
    </lineage>
</organism>
<keyword evidence="5" id="KW-0624">Polysaccharide degradation</keyword>
<evidence type="ECO:0000256" key="4">
    <source>
        <dbReference type="ARBA" id="ARBA00023295"/>
    </source>
</evidence>
<keyword evidence="1 7" id="KW-0732">Signal</keyword>
<name>A0A7J5GU54_BACUN</name>
<feature type="signal peptide" evidence="7">
    <location>
        <begin position="1"/>
        <end position="23"/>
    </location>
</feature>
<dbReference type="PANTHER" id="PTHR43739">
    <property type="entry name" value="XYLOGLUCANASE (EUROFUNG)"/>
    <property type="match status" value="1"/>
</dbReference>
<evidence type="ECO:0000256" key="5">
    <source>
        <dbReference type="ARBA" id="ARBA00023326"/>
    </source>
</evidence>
<proteinExistence type="inferred from homology"/>
<comment type="caution">
    <text evidence="8">The sequence shown here is derived from an EMBL/GenBank/DDBJ whole genome shotgun (WGS) entry which is preliminary data.</text>
</comment>
<dbReference type="GO" id="GO:0000272">
    <property type="term" value="P:polysaccharide catabolic process"/>
    <property type="evidence" value="ECO:0007669"/>
    <property type="project" value="UniProtKB-KW"/>
</dbReference>
<evidence type="ECO:0000313" key="9">
    <source>
        <dbReference type="Proteomes" id="UP000487221"/>
    </source>
</evidence>
<dbReference type="InterPro" id="IPR015943">
    <property type="entry name" value="WD40/YVTN_repeat-like_dom_sf"/>
</dbReference>
<evidence type="ECO:0000313" key="8">
    <source>
        <dbReference type="EMBL" id="KAB4180821.1"/>
    </source>
</evidence>
<dbReference type="InterPro" id="IPR052025">
    <property type="entry name" value="Xyloglucanase_GH74"/>
</dbReference>
<evidence type="ECO:0000256" key="6">
    <source>
        <dbReference type="ARBA" id="ARBA00037986"/>
    </source>
</evidence>
<comment type="similarity">
    <text evidence="6">Belongs to the glycosyl hydrolase 74 family.</text>
</comment>
<dbReference type="Proteomes" id="UP000487221">
    <property type="component" value="Unassembled WGS sequence"/>
</dbReference>
<dbReference type="EMBL" id="WCTY01000038">
    <property type="protein sequence ID" value="KAB4180821.1"/>
    <property type="molecule type" value="Genomic_DNA"/>
</dbReference>
<feature type="chain" id="PRO_5029523898" evidence="7">
    <location>
        <begin position="24"/>
        <end position="425"/>
    </location>
</feature>
<evidence type="ECO:0000256" key="2">
    <source>
        <dbReference type="ARBA" id="ARBA00022801"/>
    </source>
</evidence>
<keyword evidence="3" id="KW-0119">Carbohydrate metabolism</keyword>
<feature type="non-terminal residue" evidence="8">
    <location>
        <position position="425"/>
    </location>
</feature>